<protein>
    <submittedName>
        <fullName evidence="1">Uncharacterized protein</fullName>
    </submittedName>
</protein>
<proteinExistence type="predicted"/>
<dbReference type="EMBL" id="QDKL01000002">
    <property type="protein sequence ID" value="RZF21321.1"/>
    <property type="molecule type" value="Genomic_DNA"/>
</dbReference>
<comment type="caution">
    <text evidence="1">The sequence shown here is derived from an EMBL/GenBank/DDBJ whole genome shotgun (WGS) entry which is preliminary data.</text>
</comment>
<accession>A0ABY0IED5</accession>
<evidence type="ECO:0000313" key="2">
    <source>
        <dbReference type="Proteomes" id="UP000443582"/>
    </source>
</evidence>
<dbReference type="RefSeq" id="WP_114706389.1">
    <property type="nucleotide sequence ID" value="NZ_QDKL01000002.1"/>
</dbReference>
<organism evidence="1 2">
    <name type="scientific">Halobacteriovorax vibrionivorans</name>
    <dbReference type="NCBI Taxonomy" id="2152716"/>
    <lineage>
        <taxon>Bacteria</taxon>
        <taxon>Pseudomonadati</taxon>
        <taxon>Bdellovibrionota</taxon>
        <taxon>Bacteriovoracia</taxon>
        <taxon>Bacteriovoracales</taxon>
        <taxon>Halobacteriovoraceae</taxon>
        <taxon>Halobacteriovorax</taxon>
    </lineage>
</organism>
<dbReference type="Proteomes" id="UP000443582">
    <property type="component" value="Unassembled WGS sequence"/>
</dbReference>
<reference evidence="2" key="1">
    <citation type="journal article" date="2019" name="Int. J. Syst. Evol. Microbiol.">
        <title>Halobacteriovorax valvorus sp. nov., a novel prokaryotic predator isolated from coastal seawater of China.</title>
        <authorList>
            <person name="Chen M.-X."/>
        </authorList>
    </citation>
    <scope>NUCLEOTIDE SEQUENCE [LARGE SCALE GENOMIC DNA]</scope>
    <source>
        <strain evidence="2">BL9</strain>
    </source>
</reference>
<gene>
    <name evidence="1" type="ORF">DAY19_06450</name>
</gene>
<keyword evidence="2" id="KW-1185">Reference proteome</keyword>
<evidence type="ECO:0000313" key="1">
    <source>
        <dbReference type="EMBL" id="RZF21321.1"/>
    </source>
</evidence>
<name>A0ABY0IED5_9BACT</name>
<sequence length="114" mass="13534">MKFSCEFNDIEYFFRTEIGANTNDKYHLFLSGSKLTKYQNEEMRFHTLYINAKCEGSELNFIITGIPLSLEEEEQIEELEDFFEAKEIFEKIENSFDQMLSDSKAPPWATKEYK</sequence>